<gene>
    <name evidence="1" type="ORF">KI810_16755</name>
</gene>
<name>A0ABS5SH71_9BACT</name>
<dbReference type="EMBL" id="JAHCVK010000015">
    <property type="protein sequence ID" value="MBT0654705.1"/>
    <property type="molecule type" value="Genomic_DNA"/>
</dbReference>
<sequence length="86" mass="10018">MVDEKLVHRTEIEFQGDHYEIAVYCRTDGRHFARTYFADDDVIINDGSSLEEALARHERLLPLAVSSRKILQEYAGIPRRSRNSRI</sequence>
<keyword evidence="2" id="KW-1185">Reference proteome</keyword>
<proteinExistence type="predicted"/>
<accession>A0ABS5SH71</accession>
<evidence type="ECO:0000313" key="2">
    <source>
        <dbReference type="Proteomes" id="UP000756860"/>
    </source>
</evidence>
<protein>
    <submittedName>
        <fullName evidence="1">Uncharacterized protein</fullName>
    </submittedName>
</protein>
<comment type="caution">
    <text evidence="1">The sequence shown here is derived from an EMBL/GenBank/DDBJ whole genome shotgun (WGS) entry which is preliminary data.</text>
</comment>
<dbReference type="RefSeq" id="WP_214176713.1">
    <property type="nucleotide sequence ID" value="NZ_JAHCVK010000015.1"/>
</dbReference>
<dbReference type="Proteomes" id="UP000756860">
    <property type="component" value="Unassembled WGS sequence"/>
</dbReference>
<organism evidence="1 2">
    <name type="scientific">Geomobilimonas luticola</name>
    <dbReference type="NCBI Taxonomy" id="1114878"/>
    <lineage>
        <taxon>Bacteria</taxon>
        <taxon>Pseudomonadati</taxon>
        <taxon>Thermodesulfobacteriota</taxon>
        <taxon>Desulfuromonadia</taxon>
        <taxon>Geobacterales</taxon>
        <taxon>Geobacteraceae</taxon>
        <taxon>Geomobilimonas</taxon>
    </lineage>
</organism>
<evidence type="ECO:0000313" key="1">
    <source>
        <dbReference type="EMBL" id="MBT0654705.1"/>
    </source>
</evidence>
<reference evidence="1 2" key="1">
    <citation type="submission" date="2021-05" db="EMBL/GenBank/DDBJ databases">
        <title>The draft genome of Geobacter luticola JCM 17780.</title>
        <authorList>
            <person name="Xu Z."/>
            <person name="Masuda Y."/>
            <person name="Itoh H."/>
            <person name="Senoo K."/>
        </authorList>
    </citation>
    <scope>NUCLEOTIDE SEQUENCE [LARGE SCALE GENOMIC DNA]</scope>
    <source>
        <strain evidence="1 2">JCM 17780</strain>
    </source>
</reference>